<protein>
    <submittedName>
        <fullName evidence="1">SRPBCC family protein</fullName>
    </submittedName>
</protein>
<sequence length="166" mass="18142">MAARHEFEKVGPDYADAAPVRFDSTVEIDATPEVVFDVLVDAIALPKWAKVVRHARWTTGEPYGVDSERTVSMLAGLTGYEKFLVWDRGSRLVFRFDATSSSALSAFLEDYRLERTATGCRLTWVVAMAPRTAPAKLGVRAGRPVVAAMLQRFVDALPGVVASHGS</sequence>
<dbReference type="RefSeq" id="WP_253646298.1">
    <property type="nucleotide sequence ID" value="NZ_BAAAMO010000002.1"/>
</dbReference>
<dbReference type="EMBL" id="JBHTIL010000001">
    <property type="protein sequence ID" value="MFD0925780.1"/>
    <property type="molecule type" value="Genomic_DNA"/>
</dbReference>
<dbReference type="Pfam" id="PF10604">
    <property type="entry name" value="Polyketide_cyc2"/>
    <property type="match status" value="1"/>
</dbReference>
<reference evidence="2" key="1">
    <citation type="journal article" date="2019" name="Int. J. Syst. Evol. Microbiol.">
        <title>The Global Catalogue of Microorganisms (GCM) 10K type strain sequencing project: providing services to taxonomists for standard genome sequencing and annotation.</title>
        <authorList>
            <consortium name="The Broad Institute Genomics Platform"/>
            <consortium name="The Broad Institute Genome Sequencing Center for Infectious Disease"/>
            <person name="Wu L."/>
            <person name="Ma J."/>
        </authorList>
    </citation>
    <scope>NUCLEOTIDE SEQUENCE [LARGE SCALE GENOMIC DNA]</scope>
    <source>
        <strain evidence="2">CCUG 50873</strain>
    </source>
</reference>
<dbReference type="CDD" id="cd07821">
    <property type="entry name" value="PYR_PYL_RCAR_like"/>
    <property type="match status" value="1"/>
</dbReference>
<name>A0ABW3G5P5_9NOCA</name>
<proteinExistence type="predicted"/>
<comment type="caution">
    <text evidence="1">The sequence shown here is derived from an EMBL/GenBank/DDBJ whole genome shotgun (WGS) entry which is preliminary data.</text>
</comment>
<evidence type="ECO:0000313" key="1">
    <source>
        <dbReference type="EMBL" id="MFD0925780.1"/>
    </source>
</evidence>
<accession>A0ABW3G5P5</accession>
<dbReference type="Gene3D" id="3.30.530.20">
    <property type="match status" value="1"/>
</dbReference>
<dbReference type="InterPro" id="IPR019587">
    <property type="entry name" value="Polyketide_cyclase/dehydratase"/>
</dbReference>
<dbReference type="SUPFAM" id="SSF55961">
    <property type="entry name" value="Bet v1-like"/>
    <property type="match status" value="1"/>
</dbReference>
<dbReference type="InterPro" id="IPR023393">
    <property type="entry name" value="START-like_dom_sf"/>
</dbReference>
<keyword evidence="2" id="KW-1185">Reference proteome</keyword>
<gene>
    <name evidence="1" type="ORF">ACFQ04_08525</name>
</gene>
<dbReference type="Proteomes" id="UP001597068">
    <property type="component" value="Unassembled WGS sequence"/>
</dbReference>
<organism evidence="1 2">
    <name type="scientific">Williamsia deligens</name>
    <dbReference type="NCBI Taxonomy" id="321325"/>
    <lineage>
        <taxon>Bacteria</taxon>
        <taxon>Bacillati</taxon>
        <taxon>Actinomycetota</taxon>
        <taxon>Actinomycetes</taxon>
        <taxon>Mycobacteriales</taxon>
        <taxon>Nocardiaceae</taxon>
        <taxon>Williamsia</taxon>
    </lineage>
</organism>
<evidence type="ECO:0000313" key="2">
    <source>
        <dbReference type="Proteomes" id="UP001597068"/>
    </source>
</evidence>